<dbReference type="AlphaFoldDB" id="A0A017S344"/>
<dbReference type="HOGENOM" id="CLU_056218_0_0_1"/>
<proteinExistence type="predicted"/>
<dbReference type="EMBL" id="KK088445">
    <property type="protein sequence ID" value="EYE91387.1"/>
    <property type="molecule type" value="Genomic_DNA"/>
</dbReference>
<protein>
    <submittedName>
        <fullName evidence="1">Uncharacterized protein</fullName>
    </submittedName>
</protein>
<dbReference type="RefSeq" id="XP_040635077.1">
    <property type="nucleotide sequence ID" value="XM_040785896.1"/>
</dbReference>
<name>A0A017S344_ASPRC</name>
<dbReference type="OrthoDB" id="5104731at2759"/>
<dbReference type="GeneID" id="63701020"/>
<evidence type="ECO:0000313" key="1">
    <source>
        <dbReference type="EMBL" id="EYE91387.1"/>
    </source>
</evidence>
<keyword evidence="2" id="KW-1185">Reference proteome</keyword>
<evidence type="ECO:0000313" key="2">
    <source>
        <dbReference type="Proteomes" id="UP000019804"/>
    </source>
</evidence>
<sequence length="316" mass="36059">MCNTEVVGTPHDDESGQNNYILENERKRLRQHLGLSPEPGGLSDPPKFQPLFFIEKAPDSPRGAKCKLPICGNNIWPRELRLALNPAMDFGQWYRSSADFYHIRCFEKIAEFSQADFLDRIQPLTRHNWNLRDLKAGSILDGNYLVPGGVERLVLEWKITLGRWMDKRDGVYDELKDRLSPEFDALLRNAGSAGYRNQGMPECMEWFEYNILSSDLAPYESDGPGDLEEWNLFAAYLDKTPEALGKPHTLSTMLQHWENDLALARKEELELDEAQREARHQLGDKAVRALKRLSIIPLPDTSGSHGHNGKQLLGFN</sequence>
<dbReference type="STRING" id="1388766.A0A017S344"/>
<gene>
    <name evidence="1" type="ORF">EURHEDRAFT_508631</name>
</gene>
<reference evidence="2" key="1">
    <citation type="journal article" date="2014" name="Nat. Commun.">
        <title>Genomic adaptations of the halophilic Dead Sea filamentous fungus Eurotium rubrum.</title>
        <authorList>
            <person name="Kis-Papo T."/>
            <person name="Weig A.R."/>
            <person name="Riley R."/>
            <person name="Persoh D."/>
            <person name="Salamov A."/>
            <person name="Sun H."/>
            <person name="Lipzen A."/>
            <person name="Wasser S.P."/>
            <person name="Rambold G."/>
            <person name="Grigoriev I.V."/>
            <person name="Nevo E."/>
        </authorList>
    </citation>
    <scope>NUCLEOTIDE SEQUENCE [LARGE SCALE GENOMIC DNA]</scope>
    <source>
        <strain evidence="2">CBS 135680</strain>
    </source>
</reference>
<organism evidence="1 2">
    <name type="scientific">Aspergillus ruber (strain CBS 135680)</name>
    <dbReference type="NCBI Taxonomy" id="1388766"/>
    <lineage>
        <taxon>Eukaryota</taxon>
        <taxon>Fungi</taxon>
        <taxon>Dikarya</taxon>
        <taxon>Ascomycota</taxon>
        <taxon>Pezizomycotina</taxon>
        <taxon>Eurotiomycetes</taxon>
        <taxon>Eurotiomycetidae</taxon>
        <taxon>Eurotiales</taxon>
        <taxon>Aspergillaceae</taxon>
        <taxon>Aspergillus</taxon>
        <taxon>Aspergillus subgen. Aspergillus</taxon>
    </lineage>
</organism>
<dbReference type="Proteomes" id="UP000019804">
    <property type="component" value="Unassembled WGS sequence"/>
</dbReference>
<accession>A0A017S344</accession>